<dbReference type="CDD" id="cd16380">
    <property type="entry name" value="YitT_C"/>
    <property type="match status" value="1"/>
</dbReference>
<feature type="transmembrane region" description="Helical" evidence="6">
    <location>
        <begin position="12"/>
        <end position="33"/>
    </location>
</feature>
<evidence type="ECO:0000256" key="1">
    <source>
        <dbReference type="ARBA" id="ARBA00004651"/>
    </source>
</evidence>
<keyword evidence="2" id="KW-1003">Cell membrane</keyword>
<dbReference type="Pfam" id="PF02588">
    <property type="entry name" value="YitT_membrane"/>
    <property type="match status" value="1"/>
</dbReference>
<keyword evidence="3 6" id="KW-0812">Transmembrane</keyword>
<evidence type="ECO:0000256" key="5">
    <source>
        <dbReference type="ARBA" id="ARBA00023136"/>
    </source>
</evidence>
<feature type="transmembrane region" description="Helical" evidence="6">
    <location>
        <begin position="69"/>
        <end position="96"/>
    </location>
</feature>
<reference evidence="8 9" key="1">
    <citation type="submission" date="2013-12" db="EMBL/GenBank/DDBJ databases">
        <title>Draft genome sequence of Caloranaerobacter sp. H53214.</title>
        <authorList>
            <person name="Jiang L.J."/>
            <person name="Shao Z.Z."/>
            <person name="Long M.N."/>
        </authorList>
    </citation>
    <scope>NUCLEOTIDE SEQUENCE [LARGE SCALE GENOMIC DNA]</scope>
    <source>
        <strain evidence="8 9">H53214</strain>
    </source>
</reference>
<evidence type="ECO:0000256" key="2">
    <source>
        <dbReference type="ARBA" id="ARBA00022475"/>
    </source>
</evidence>
<dbReference type="PANTHER" id="PTHR33545:SF9">
    <property type="entry name" value="UPF0750 MEMBRANE PROTEIN YITE"/>
    <property type="match status" value="1"/>
</dbReference>
<dbReference type="RefSeq" id="WP_035163145.1">
    <property type="nucleotide sequence ID" value="NZ_AZTB01000022.1"/>
</dbReference>
<proteinExistence type="predicted"/>
<dbReference type="Pfam" id="PF10035">
    <property type="entry name" value="DUF2179"/>
    <property type="match status" value="1"/>
</dbReference>
<dbReference type="Gene3D" id="3.30.70.120">
    <property type="match status" value="1"/>
</dbReference>
<evidence type="ECO:0000313" key="8">
    <source>
        <dbReference type="EMBL" id="KGG80513.1"/>
    </source>
</evidence>
<name>A0A096BIF1_9FIRM</name>
<sequence length="288" mass="31164">MENIKKNWYRYVVEYVGITIGTIIMALSIDLFLEPNTIAPGGVTGLAIVIKKITGIDVAITNLSIDIPLFIFGLIVLGKAFGAKTLYGTLSLSFFIKVLPKGSLVDELLLAAVFGGVLMGIGLGIVFRSGGTTGGTDLAAAILNKFFPNFSTATFMMSIDLCVVTIAGIVNKKLETSLYSIITLYIIVKVIDSILEGLGYAKAFFIISQYPDKIGNTILEKLNRGVTVLKGRGMYTGKDRDVLLCVVNRSQVTKLKEIVHQIDKNAFVMVADIYEVLGEGFKEIKTTG</sequence>
<evidence type="ECO:0000256" key="6">
    <source>
        <dbReference type="SAM" id="Phobius"/>
    </source>
</evidence>
<dbReference type="EMBL" id="AZTB01000022">
    <property type="protein sequence ID" value="KGG80513.1"/>
    <property type="molecule type" value="Genomic_DNA"/>
</dbReference>
<comment type="subcellular location">
    <subcellularLocation>
        <location evidence="1">Cell membrane</location>
        <topology evidence="1">Multi-pass membrane protein</topology>
    </subcellularLocation>
</comment>
<dbReference type="InterPro" id="IPR019264">
    <property type="entry name" value="DUF2179"/>
</dbReference>
<dbReference type="Proteomes" id="UP000029622">
    <property type="component" value="Unassembled WGS sequence"/>
</dbReference>
<evidence type="ECO:0000256" key="4">
    <source>
        <dbReference type="ARBA" id="ARBA00022989"/>
    </source>
</evidence>
<dbReference type="PANTHER" id="PTHR33545">
    <property type="entry name" value="UPF0750 MEMBRANE PROTEIN YITT-RELATED"/>
    <property type="match status" value="1"/>
</dbReference>
<dbReference type="InterPro" id="IPR003740">
    <property type="entry name" value="YitT"/>
</dbReference>
<gene>
    <name evidence="8" type="ORF">Y919_05605</name>
</gene>
<evidence type="ECO:0000256" key="3">
    <source>
        <dbReference type="ARBA" id="ARBA00022692"/>
    </source>
</evidence>
<dbReference type="PIRSF" id="PIRSF006483">
    <property type="entry name" value="Membrane_protein_YitT"/>
    <property type="match status" value="1"/>
</dbReference>
<keyword evidence="4 6" id="KW-1133">Transmembrane helix</keyword>
<evidence type="ECO:0000313" key="9">
    <source>
        <dbReference type="Proteomes" id="UP000029622"/>
    </source>
</evidence>
<dbReference type="AlphaFoldDB" id="A0A096BIF1"/>
<evidence type="ECO:0000259" key="7">
    <source>
        <dbReference type="Pfam" id="PF10035"/>
    </source>
</evidence>
<feature type="transmembrane region" description="Helical" evidence="6">
    <location>
        <begin position="147"/>
        <end position="170"/>
    </location>
</feature>
<accession>A0A096BIF1</accession>
<organism evidence="8 9">
    <name type="scientific">Caloranaerobacter azorensis H53214</name>
    <dbReference type="NCBI Taxonomy" id="1156417"/>
    <lineage>
        <taxon>Bacteria</taxon>
        <taxon>Bacillati</taxon>
        <taxon>Bacillota</taxon>
        <taxon>Tissierellia</taxon>
        <taxon>Tissierellales</taxon>
        <taxon>Thermohalobacteraceae</taxon>
        <taxon>Caloranaerobacter</taxon>
    </lineage>
</organism>
<keyword evidence="5 6" id="KW-0472">Membrane</keyword>
<dbReference type="InterPro" id="IPR015867">
    <property type="entry name" value="N-reg_PII/ATP_PRibTrfase_C"/>
</dbReference>
<dbReference type="STRING" id="1156417.Y919_05605"/>
<feature type="domain" description="DUF2179" evidence="7">
    <location>
        <begin position="224"/>
        <end position="278"/>
    </location>
</feature>
<protein>
    <submittedName>
        <fullName evidence="8">Membrane protein</fullName>
    </submittedName>
</protein>
<dbReference type="InterPro" id="IPR051461">
    <property type="entry name" value="UPF0750_membrane"/>
</dbReference>
<comment type="caution">
    <text evidence="8">The sequence shown here is derived from an EMBL/GenBank/DDBJ whole genome shotgun (WGS) entry which is preliminary data.</text>
</comment>
<feature type="transmembrane region" description="Helical" evidence="6">
    <location>
        <begin position="108"/>
        <end position="127"/>
    </location>
</feature>
<dbReference type="GO" id="GO:0005886">
    <property type="term" value="C:plasma membrane"/>
    <property type="evidence" value="ECO:0007669"/>
    <property type="project" value="UniProtKB-SubCell"/>
</dbReference>